<reference evidence="2 3" key="1">
    <citation type="submission" date="2023-12" db="EMBL/GenBank/DDBJ databases">
        <title>Amycolatopsis sp. V23-08.</title>
        <authorList>
            <person name="Somphong A."/>
        </authorList>
    </citation>
    <scope>NUCLEOTIDE SEQUENCE [LARGE SCALE GENOMIC DNA]</scope>
    <source>
        <strain evidence="2 3">V23-08</strain>
    </source>
</reference>
<dbReference type="Gene3D" id="3.40.50.2000">
    <property type="entry name" value="Glycogen Phosphorylase B"/>
    <property type="match status" value="2"/>
</dbReference>
<organism evidence="2 3">
    <name type="scientific">Amycolatopsis heterodermiae</name>
    <dbReference type="NCBI Taxonomy" id="3110235"/>
    <lineage>
        <taxon>Bacteria</taxon>
        <taxon>Bacillati</taxon>
        <taxon>Actinomycetota</taxon>
        <taxon>Actinomycetes</taxon>
        <taxon>Pseudonocardiales</taxon>
        <taxon>Pseudonocardiaceae</taxon>
        <taxon>Amycolatopsis</taxon>
    </lineage>
</organism>
<dbReference type="Pfam" id="PF06722">
    <property type="entry name" value="EryCIII-like_C"/>
    <property type="match status" value="1"/>
</dbReference>
<sequence length="61" mass="6071">MRGGGGGARLLAAEVTPDAVAEKARHLLTDSSVRDAARALAAEVAAMPSPAEVAAQLPSFA</sequence>
<dbReference type="EMBL" id="JAYFSI010000013">
    <property type="protein sequence ID" value="MEA5365934.1"/>
    <property type="molecule type" value="Genomic_DNA"/>
</dbReference>
<evidence type="ECO:0000313" key="3">
    <source>
        <dbReference type="Proteomes" id="UP001304298"/>
    </source>
</evidence>
<dbReference type="SUPFAM" id="SSF53756">
    <property type="entry name" value="UDP-Glycosyltransferase/glycogen phosphorylase"/>
    <property type="match status" value="1"/>
</dbReference>
<proteinExistence type="predicted"/>
<dbReference type="Proteomes" id="UP001304298">
    <property type="component" value="Unassembled WGS sequence"/>
</dbReference>
<name>A0ABU5RK32_9PSEU</name>
<accession>A0ABU5RK32</accession>
<feature type="domain" description="Erythromycin biosynthesis protein CIII-like C-terminal" evidence="1">
    <location>
        <begin position="5"/>
        <end position="57"/>
    </location>
</feature>
<dbReference type="InterPro" id="IPR010610">
    <property type="entry name" value="EryCIII-like_C"/>
</dbReference>
<comment type="caution">
    <text evidence="2">The sequence shown here is derived from an EMBL/GenBank/DDBJ whole genome shotgun (WGS) entry which is preliminary data.</text>
</comment>
<evidence type="ECO:0000313" key="2">
    <source>
        <dbReference type="EMBL" id="MEA5365934.1"/>
    </source>
</evidence>
<gene>
    <name evidence="2" type="ORF">VA596_40855</name>
</gene>
<evidence type="ECO:0000259" key="1">
    <source>
        <dbReference type="Pfam" id="PF06722"/>
    </source>
</evidence>
<protein>
    <recommendedName>
        <fullName evidence="1">Erythromycin biosynthesis protein CIII-like C-terminal domain-containing protein</fullName>
    </recommendedName>
</protein>
<keyword evidence="3" id="KW-1185">Reference proteome</keyword>